<feature type="transmembrane region" description="Helical" evidence="5">
    <location>
        <begin position="34"/>
        <end position="56"/>
    </location>
</feature>
<accession>A0ABS9K1F6</accession>
<dbReference type="Proteomes" id="UP001165384">
    <property type="component" value="Unassembled WGS sequence"/>
</dbReference>
<feature type="transmembrane region" description="Helical" evidence="5">
    <location>
        <begin position="62"/>
        <end position="80"/>
    </location>
</feature>
<evidence type="ECO:0000313" key="6">
    <source>
        <dbReference type="EMBL" id="MCG2576924.1"/>
    </source>
</evidence>
<dbReference type="EMBL" id="JAKLTN010000001">
    <property type="protein sequence ID" value="MCG2576924.1"/>
    <property type="molecule type" value="Genomic_DNA"/>
</dbReference>
<dbReference type="InterPro" id="IPR003844">
    <property type="entry name" value="UPF0060"/>
</dbReference>
<dbReference type="PANTHER" id="PTHR36116:SF1">
    <property type="entry name" value="UPF0060 MEMBRANE PROTEIN YNFA"/>
    <property type="match status" value="1"/>
</dbReference>
<dbReference type="NCBIfam" id="NF002586">
    <property type="entry name" value="PRK02237.1"/>
    <property type="match status" value="1"/>
</dbReference>
<feature type="transmembrane region" description="Helical" evidence="5">
    <location>
        <begin position="6"/>
        <end position="27"/>
    </location>
</feature>
<keyword evidence="1 5" id="KW-1003">Cell membrane</keyword>
<sequence length="109" mass="11561">MELLRLSLLFAVTAIAEIVGCYLPWLVVKQGKTALLLVPAALSLALFAWLLTLHPAAAGRTYAAYGGMYIAVALLWLRLVDGVALTRWDVLGAAIALIGMAVIALQPST</sequence>
<feature type="transmembrane region" description="Helical" evidence="5">
    <location>
        <begin position="87"/>
        <end position="105"/>
    </location>
</feature>
<dbReference type="PANTHER" id="PTHR36116">
    <property type="entry name" value="UPF0060 MEMBRANE PROTEIN YNFA"/>
    <property type="match status" value="1"/>
</dbReference>
<comment type="caution">
    <text evidence="6">The sequence shown here is derived from an EMBL/GenBank/DDBJ whole genome shotgun (WGS) entry which is preliminary data.</text>
</comment>
<dbReference type="RefSeq" id="WP_275709656.1">
    <property type="nucleotide sequence ID" value="NZ_JAKLTN010000001.1"/>
</dbReference>
<evidence type="ECO:0000313" key="7">
    <source>
        <dbReference type="Proteomes" id="UP001165384"/>
    </source>
</evidence>
<keyword evidence="2 5" id="KW-0812">Transmembrane</keyword>
<evidence type="ECO:0000256" key="5">
    <source>
        <dbReference type="HAMAP-Rule" id="MF_00010"/>
    </source>
</evidence>
<evidence type="ECO:0000256" key="4">
    <source>
        <dbReference type="ARBA" id="ARBA00023136"/>
    </source>
</evidence>
<dbReference type="Pfam" id="PF02694">
    <property type="entry name" value="UPF0060"/>
    <property type="match status" value="1"/>
</dbReference>
<comment type="subcellular location">
    <subcellularLocation>
        <location evidence="5">Cell membrane</location>
        <topology evidence="5">Multi-pass membrane protein</topology>
    </subcellularLocation>
</comment>
<comment type="similarity">
    <text evidence="5">Belongs to the UPF0060 family.</text>
</comment>
<protein>
    <submittedName>
        <fullName evidence="6">YnfA family protein</fullName>
    </submittedName>
</protein>
<evidence type="ECO:0000256" key="3">
    <source>
        <dbReference type="ARBA" id="ARBA00022989"/>
    </source>
</evidence>
<name>A0ABS9K1F6_9RHOO</name>
<gene>
    <name evidence="6" type="ORF">LZ012_07945</name>
</gene>
<keyword evidence="7" id="KW-1185">Reference proteome</keyword>
<dbReference type="HAMAP" id="MF_00010">
    <property type="entry name" value="UPF0060"/>
    <property type="match status" value="1"/>
</dbReference>
<reference evidence="6" key="1">
    <citation type="submission" date="2022-01" db="EMBL/GenBank/DDBJ databases">
        <authorList>
            <person name="Jo J.-H."/>
            <person name="Im W.-T."/>
        </authorList>
    </citation>
    <scope>NUCLEOTIDE SEQUENCE</scope>
    <source>
        <strain evidence="6">XY25</strain>
    </source>
</reference>
<dbReference type="SUPFAM" id="SSF103481">
    <property type="entry name" value="Multidrug resistance efflux transporter EmrE"/>
    <property type="match status" value="1"/>
</dbReference>
<keyword evidence="3 5" id="KW-1133">Transmembrane helix</keyword>
<dbReference type="InterPro" id="IPR037185">
    <property type="entry name" value="EmrE-like"/>
</dbReference>
<keyword evidence="4 5" id="KW-0472">Membrane</keyword>
<evidence type="ECO:0000256" key="1">
    <source>
        <dbReference type="ARBA" id="ARBA00022475"/>
    </source>
</evidence>
<evidence type="ECO:0000256" key="2">
    <source>
        <dbReference type="ARBA" id="ARBA00022692"/>
    </source>
</evidence>
<organism evidence="6 7">
    <name type="scientific">Dechloromonas hankyongensis</name>
    <dbReference type="NCBI Taxonomy" id="2908002"/>
    <lineage>
        <taxon>Bacteria</taxon>
        <taxon>Pseudomonadati</taxon>
        <taxon>Pseudomonadota</taxon>
        <taxon>Betaproteobacteria</taxon>
        <taxon>Rhodocyclales</taxon>
        <taxon>Azonexaceae</taxon>
        <taxon>Dechloromonas</taxon>
    </lineage>
</organism>
<proteinExistence type="inferred from homology"/>